<name>A0ABM8ZDX5_9LACO</name>
<protein>
    <submittedName>
        <fullName evidence="1">Uncharacterized protein</fullName>
    </submittedName>
</protein>
<gene>
    <name evidence="1" type="ORF">WGH24286_01559</name>
</gene>
<sequence length="171" mass="19459">MKKMILTLNLNDTNLTAEQLLTAVNKMVTVTNNQVINDDLLITATPKVRTRALKYSPELAEMIRTDYTAYLNGTRDKFILAQEAQHHGLSVTTIKKILGDLRKPNQKYQANYQKLDNFKVKKAPKFDKEATVEKTPFTKFEKAAKTKTDSTTTKATKFAKYQEVMATKHAE</sequence>
<organism evidence="1 2">
    <name type="scientific">Periweissella ghanensis</name>
    <dbReference type="NCBI Taxonomy" id="467997"/>
    <lineage>
        <taxon>Bacteria</taxon>
        <taxon>Bacillati</taxon>
        <taxon>Bacillota</taxon>
        <taxon>Bacilli</taxon>
        <taxon>Lactobacillales</taxon>
        <taxon>Lactobacillaceae</taxon>
        <taxon>Periweissella</taxon>
    </lineage>
</organism>
<reference evidence="1 2" key="1">
    <citation type="submission" date="2021-11" db="EMBL/GenBank/DDBJ databases">
        <authorList>
            <person name="Depoorter E."/>
        </authorList>
    </citation>
    <scope>NUCLEOTIDE SEQUENCE [LARGE SCALE GENOMIC DNA]</scope>
    <source>
        <strain evidence="1 2">LMG 24286</strain>
    </source>
</reference>
<dbReference type="EMBL" id="CAKKNT010000024">
    <property type="protein sequence ID" value="CAH0419112.1"/>
    <property type="molecule type" value="Genomic_DNA"/>
</dbReference>
<accession>A0ABM8ZDX5</accession>
<dbReference type="RefSeq" id="WP_230099160.1">
    <property type="nucleotide sequence ID" value="NZ_CAKKNT010000024.1"/>
</dbReference>
<dbReference type="Proteomes" id="UP000789719">
    <property type="component" value="Unassembled WGS sequence"/>
</dbReference>
<proteinExistence type="predicted"/>
<evidence type="ECO:0000313" key="1">
    <source>
        <dbReference type="EMBL" id="CAH0419112.1"/>
    </source>
</evidence>
<comment type="caution">
    <text evidence="1">The sequence shown here is derived from an EMBL/GenBank/DDBJ whole genome shotgun (WGS) entry which is preliminary data.</text>
</comment>
<keyword evidence="2" id="KW-1185">Reference proteome</keyword>
<evidence type="ECO:0000313" key="2">
    <source>
        <dbReference type="Proteomes" id="UP000789719"/>
    </source>
</evidence>